<dbReference type="RefSeq" id="WP_054730658.1">
    <property type="nucleotide sequence ID" value="NZ_CP009429.1"/>
</dbReference>
<accession>A0AAC9FG25</accession>
<name>A0AAC9FG25_SPHMC</name>
<proteinExistence type="inferred from homology"/>
<evidence type="ECO:0000256" key="1">
    <source>
        <dbReference type="ARBA" id="ARBA00007261"/>
    </source>
</evidence>
<dbReference type="PANTHER" id="PTHR43690">
    <property type="entry name" value="NARDILYSIN"/>
    <property type="match status" value="1"/>
</dbReference>
<dbReference type="GO" id="GO:0008237">
    <property type="term" value="F:metallopeptidase activity"/>
    <property type="evidence" value="ECO:0007669"/>
    <property type="project" value="UniProtKB-KW"/>
</dbReference>
<evidence type="ECO:0000256" key="4">
    <source>
        <dbReference type="ARBA" id="ARBA00022833"/>
    </source>
</evidence>
<dbReference type="InterPro" id="IPR050626">
    <property type="entry name" value="Peptidase_M16"/>
</dbReference>
<evidence type="ECO:0000256" key="3">
    <source>
        <dbReference type="ARBA" id="ARBA00022801"/>
    </source>
</evidence>
<keyword evidence="5" id="KW-0482">Metalloprotease</keyword>
<dbReference type="InterPro" id="IPR011765">
    <property type="entry name" value="Pept_M16_N"/>
</dbReference>
<keyword evidence="4" id="KW-0862">Zinc</keyword>
<dbReference type="InterPro" id="IPR007863">
    <property type="entry name" value="Peptidase_M16_C"/>
</dbReference>
<keyword evidence="10" id="KW-1185">Reference proteome</keyword>
<dbReference type="SUPFAM" id="SSF63411">
    <property type="entry name" value="LuxS/MPP-like metallohydrolase"/>
    <property type="match status" value="4"/>
</dbReference>
<keyword evidence="6" id="KW-0732">Signal</keyword>
<feature type="signal peptide" evidence="6">
    <location>
        <begin position="1"/>
        <end position="34"/>
    </location>
</feature>
<keyword evidence="2" id="KW-0645">Protease</keyword>
<protein>
    <recommendedName>
        <fullName evidence="11">Peptidase M16</fullName>
    </recommendedName>
</protein>
<evidence type="ECO:0000256" key="5">
    <source>
        <dbReference type="ARBA" id="ARBA00023049"/>
    </source>
</evidence>
<feature type="domain" description="Peptidase M16 N-terminal" evidence="7">
    <location>
        <begin position="61"/>
        <end position="187"/>
    </location>
</feature>
<organism evidence="9 10">
    <name type="scientific">Sphingopyxis macrogoltabida</name>
    <name type="common">Sphingomonas macrogoltabidus</name>
    <dbReference type="NCBI Taxonomy" id="33050"/>
    <lineage>
        <taxon>Bacteria</taxon>
        <taxon>Pseudomonadati</taxon>
        <taxon>Pseudomonadota</taxon>
        <taxon>Alphaproteobacteria</taxon>
        <taxon>Sphingomonadales</taxon>
        <taxon>Sphingomonadaceae</taxon>
        <taxon>Sphingopyxis</taxon>
    </lineage>
</organism>
<dbReference type="KEGG" id="smaz:LH19_17615"/>
<evidence type="ECO:0000256" key="6">
    <source>
        <dbReference type="SAM" id="SignalP"/>
    </source>
</evidence>
<evidence type="ECO:0000259" key="8">
    <source>
        <dbReference type="Pfam" id="PF05193"/>
    </source>
</evidence>
<reference evidence="9 10" key="2">
    <citation type="journal article" date="2016" name="Genome Announc.">
        <title>Complete Genome Sequence of Sphingopyxis macrogoltabida Strain 203N (NBRC 111659), a Polyethylene Glycol Degrader.</title>
        <authorList>
            <person name="Ohtsubo Y."/>
            <person name="Nonoyama S."/>
            <person name="Nagata Y."/>
            <person name="Numata M."/>
            <person name="Tsuchikane K."/>
            <person name="Hosoyama A."/>
            <person name="Yamazoe A."/>
            <person name="Tsuda M."/>
            <person name="Fujita N."/>
            <person name="Kawai F."/>
        </authorList>
    </citation>
    <scope>NUCLEOTIDE SEQUENCE [LARGE SCALE GENOMIC DNA]</scope>
    <source>
        <strain evidence="9 10">203N</strain>
    </source>
</reference>
<evidence type="ECO:0000313" key="10">
    <source>
        <dbReference type="Proteomes" id="UP000076088"/>
    </source>
</evidence>
<evidence type="ECO:0000256" key="2">
    <source>
        <dbReference type="ARBA" id="ARBA00022670"/>
    </source>
</evidence>
<dbReference type="Proteomes" id="UP000076088">
    <property type="component" value="Chromosome"/>
</dbReference>
<feature type="domain" description="Peptidase M16 C-terminal" evidence="8">
    <location>
        <begin position="653"/>
        <end position="830"/>
    </location>
</feature>
<feature type="domain" description="Peptidase M16 C-terminal" evidence="8">
    <location>
        <begin position="214"/>
        <end position="389"/>
    </location>
</feature>
<dbReference type="GO" id="GO:0006508">
    <property type="term" value="P:proteolysis"/>
    <property type="evidence" value="ECO:0007669"/>
    <property type="project" value="UniProtKB-KW"/>
</dbReference>
<sequence length="924" mass="97959">MTLLKPLAAALLASVSLTAIPAATAKLASAAASAADPLAGLEIDIPAKKFVLNNGLTLIVHEDKSAPLVAVNIWYHVGSKNEPVGKSGFAHLFEHLVFNGSEHFNDDFFKATERLGASDLNGTTSEDRTNYFQTVPKAALDSILWLESDRMGHLLGAIDQAKLDEQRAVVKNEKRRGETNPYAKAQDLIIKGTTPPDHPYGHSVIGSMEDLDNASLDDVKQWFRDYYGPSNAVLVLAGDITPEEALAKVEKYFGDIEPGSPVSQPTSWPLRRTGTVRETTYVRAAQPVFIRTWNISDYRSADTDYLQFLAQTLAGSRTSPLMKRLVIDEQVATGVDASVNNREIGGQFSISVTAKPGVDLEKVEKIVDEELRKVIANGPSAAEMGKARTTAIAGFARGLEAIGGFSGKANILAESETYLGAPDAWKEAWGRYRSATAADLQGAAKRWLTDGDYVLYMLPFGQLSAAAEGADRSKMPEPGAAVPAVFPAVERAELANGLKLVVARRAGVPVVNMSLLVNTGMAKDWRIDTNGVGAFAAGLMDEGTKTRTGDQLSDQLGALGASVTSGGGGEASIVSLSAVKPTLKEALAIYADVVLNPAYRTEDVDRNKSNALAGLAAAKQDGAKAAARLTPSIMYGPDSPYGRVQTEADIAAIDPAKLGAFHDRWFKPNNATLVVSGDTTLAEIRPLVEAAFGKWRAGDVPERIVPLTPPARETVVYLIDKPGAPQSVITASVIAPRRVEGDNASRGAFISAIGGSFTSRINMKLREEKGWAYGASAGIAGGRGSRTYGANASVQTDKTAESMTEIANLFRSSIGEKKLTADELAKAKDNMTLGLSSQWSKTAGIAGAVIDQISFDLPDDYYATYPGSIAAVTLASANAAGADILAGKPLTWIVVGDLTKIEASVRALKLGEVRVIDADGKVIR</sequence>
<keyword evidence="3" id="KW-0378">Hydrolase</keyword>
<dbReference type="Pfam" id="PF00675">
    <property type="entry name" value="Peptidase_M16"/>
    <property type="match status" value="2"/>
</dbReference>
<feature type="chain" id="PRO_5042003445" description="Peptidase M16" evidence="6">
    <location>
        <begin position="35"/>
        <end position="924"/>
    </location>
</feature>
<evidence type="ECO:0000259" key="7">
    <source>
        <dbReference type="Pfam" id="PF00675"/>
    </source>
</evidence>
<dbReference type="Gene3D" id="3.30.830.10">
    <property type="entry name" value="Metalloenzyme, LuxS/M16 peptidase-like"/>
    <property type="match status" value="4"/>
</dbReference>
<dbReference type="PANTHER" id="PTHR43690:SF17">
    <property type="entry name" value="PROTEIN YHJJ"/>
    <property type="match status" value="1"/>
</dbReference>
<dbReference type="AlphaFoldDB" id="A0AAC9FG25"/>
<evidence type="ECO:0000313" key="9">
    <source>
        <dbReference type="EMBL" id="AMU90950.1"/>
    </source>
</evidence>
<dbReference type="EMBL" id="CP013344">
    <property type="protein sequence ID" value="AMU90950.1"/>
    <property type="molecule type" value="Genomic_DNA"/>
</dbReference>
<dbReference type="Pfam" id="PF05193">
    <property type="entry name" value="Peptidase_M16_C"/>
    <property type="match status" value="2"/>
</dbReference>
<dbReference type="GO" id="GO:0046872">
    <property type="term" value="F:metal ion binding"/>
    <property type="evidence" value="ECO:0007669"/>
    <property type="project" value="InterPro"/>
</dbReference>
<feature type="domain" description="Peptidase M16 N-terminal" evidence="7">
    <location>
        <begin position="506"/>
        <end position="629"/>
    </location>
</feature>
<dbReference type="InterPro" id="IPR011249">
    <property type="entry name" value="Metalloenz_LuxS/M16"/>
</dbReference>
<evidence type="ECO:0008006" key="11">
    <source>
        <dbReference type="Google" id="ProtNLM"/>
    </source>
</evidence>
<reference evidence="10" key="1">
    <citation type="submission" date="2015-11" db="EMBL/GenBank/DDBJ databases">
        <title>Complete genome sequence of a polyethylene-glycol degrader Sphingopyxis macrogoltabida 203N (NBRC 111659).</title>
        <authorList>
            <person name="Yoshiyuki O."/>
            <person name="Shouta N."/>
            <person name="Nagata Y."/>
            <person name="Numata M."/>
            <person name="Tsuchikane K."/>
            <person name="Hosoyama A."/>
            <person name="Yamazoe A."/>
            <person name="Tsuda M."/>
            <person name="Fujita N."/>
            <person name="Kawai F."/>
        </authorList>
    </citation>
    <scope>NUCLEOTIDE SEQUENCE [LARGE SCALE GENOMIC DNA]</scope>
    <source>
        <strain evidence="10">203N</strain>
    </source>
</reference>
<comment type="similarity">
    <text evidence="1">Belongs to the peptidase M16 family.</text>
</comment>
<gene>
    <name evidence="9" type="ORF">ATM17_18185</name>
</gene>